<accession>A0A940DLD3</accession>
<dbReference type="Gene3D" id="3.40.190.290">
    <property type="match status" value="1"/>
</dbReference>
<dbReference type="FunFam" id="1.10.10.10:FF:000001">
    <property type="entry name" value="LysR family transcriptional regulator"/>
    <property type="match status" value="1"/>
</dbReference>
<evidence type="ECO:0000256" key="4">
    <source>
        <dbReference type="ARBA" id="ARBA00023163"/>
    </source>
</evidence>
<evidence type="ECO:0000256" key="1">
    <source>
        <dbReference type="ARBA" id="ARBA00009437"/>
    </source>
</evidence>
<dbReference type="GO" id="GO:0000976">
    <property type="term" value="F:transcription cis-regulatory region binding"/>
    <property type="evidence" value="ECO:0007669"/>
    <property type="project" value="TreeGrafter"/>
</dbReference>
<keyword evidence="2" id="KW-0805">Transcription regulation</keyword>
<name>A0A940DLD3_9BACT</name>
<evidence type="ECO:0000256" key="2">
    <source>
        <dbReference type="ARBA" id="ARBA00023015"/>
    </source>
</evidence>
<dbReference type="Pfam" id="PF00126">
    <property type="entry name" value="HTH_1"/>
    <property type="match status" value="1"/>
</dbReference>
<gene>
    <name evidence="6" type="ORF">IAC51_08690</name>
</gene>
<dbReference type="InterPro" id="IPR036388">
    <property type="entry name" value="WH-like_DNA-bd_sf"/>
</dbReference>
<sequence>MEDFRLKVFVSAAKNLSFTKAAEETFISQPAVTKHIRELEERYRTRLFERNGNRLTLTPAGSRLLSLAEDIVGRYRMMDYEMHLLNGLYKGELRLGASTTIAQYVLPSYLAKFHSRYRDIRLTLINGNSAVIEQALLRQNIDLGFVEGQSRQAGLKYTPFMRDELVAVVAAGSSMASADEIGLDRLREIPLVLRENGSGTLDVIREALAERGLAADSLNVQMQLGSTESIKRYLENADAMGIVSIRSVDRELKAGTLKVIEIPELSMPRQFAYVQRPGKESPLVELFLNYSSFGTETDTI</sequence>
<comment type="similarity">
    <text evidence="1">Belongs to the LysR transcriptional regulatory family.</text>
</comment>
<comment type="caution">
    <text evidence="6">The sequence shown here is derived from an EMBL/GenBank/DDBJ whole genome shotgun (WGS) entry which is preliminary data.</text>
</comment>
<dbReference type="InterPro" id="IPR036390">
    <property type="entry name" value="WH_DNA-bd_sf"/>
</dbReference>
<feature type="domain" description="HTH lysR-type" evidence="5">
    <location>
        <begin position="1"/>
        <end position="58"/>
    </location>
</feature>
<reference evidence="6" key="2">
    <citation type="journal article" date="2021" name="PeerJ">
        <title>Extensive microbial diversity within the chicken gut microbiome revealed by metagenomics and culture.</title>
        <authorList>
            <person name="Gilroy R."/>
            <person name="Ravi A."/>
            <person name="Getino M."/>
            <person name="Pursley I."/>
            <person name="Horton D.L."/>
            <person name="Alikhan N.F."/>
            <person name="Baker D."/>
            <person name="Gharbi K."/>
            <person name="Hall N."/>
            <person name="Watson M."/>
            <person name="Adriaenssens E.M."/>
            <person name="Foster-Nyarko E."/>
            <person name="Jarju S."/>
            <person name="Secka A."/>
            <person name="Antonio M."/>
            <person name="Oren A."/>
            <person name="Chaudhuri R.R."/>
            <person name="La Ragione R."/>
            <person name="Hildebrand F."/>
            <person name="Pallen M.J."/>
        </authorList>
    </citation>
    <scope>NUCLEOTIDE SEQUENCE</scope>
    <source>
        <strain evidence="6">3924</strain>
    </source>
</reference>
<evidence type="ECO:0000313" key="6">
    <source>
        <dbReference type="EMBL" id="MBO8440708.1"/>
    </source>
</evidence>
<dbReference type="EMBL" id="JADIMV010000146">
    <property type="protein sequence ID" value="MBO8440708.1"/>
    <property type="molecule type" value="Genomic_DNA"/>
</dbReference>
<keyword evidence="4" id="KW-0804">Transcription</keyword>
<dbReference type="Gene3D" id="1.10.10.10">
    <property type="entry name" value="Winged helix-like DNA-binding domain superfamily/Winged helix DNA-binding domain"/>
    <property type="match status" value="1"/>
</dbReference>
<protein>
    <submittedName>
        <fullName evidence="6">LysR family transcriptional regulator</fullName>
    </submittedName>
</protein>
<dbReference type="PROSITE" id="PS50931">
    <property type="entry name" value="HTH_LYSR"/>
    <property type="match status" value="1"/>
</dbReference>
<dbReference type="GO" id="GO:0003700">
    <property type="term" value="F:DNA-binding transcription factor activity"/>
    <property type="evidence" value="ECO:0007669"/>
    <property type="project" value="InterPro"/>
</dbReference>
<organism evidence="6 7">
    <name type="scientific">Candidatus Aphodosoma intestinipullorum</name>
    <dbReference type="NCBI Taxonomy" id="2840674"/>
    <lineage>
        <taxon>Bacteria</taxon>
        <taxon>Pseudomonadati</taxon>
        <taxon>Bacteroidota</taxon>
        <taxon>Bacteroidia</taxon>
        <taxon>Bacteroidales</taxon>
        <taxon>Candidatus Aphodosoma</taxon>
    </lineage>
</organism>
<keyword evidence="3" id="KW-0238">DNA-binding</keyword>
<evidence type="ECO:0000256" key="3">
    <source>
        <dbReference type="ARBA" id="ARBA00023125"/>
    </source>
</evidence>
<dbReference type="SUPFAM" id="SSF53850">
    <property type="entry name" value="Periplasmic binding protein-like II"/>
    <property type="match status" value="1"/>
</dbReference>
<evidence type="ECO:0000259" key="5">
    <source>
        <dbReference type="PROSITE" id="PS50931"/>
    </source>
</evidence>
<reference evidence="6" key="1">
    <citation type="submission" date="2020-10" db="EMBL/GenBank/DDBJ databases">
        <authorList>
            <person name="Gilroy R."/>
        </authorList>
    </citation>
    <scope>NUCLEOTIDE SEQUENCE</scope>
    <source>
        <strain evidence="6">3924</strain>
    </source>
</reference>
<proteinExistence type="inferred from homology"/>
<dbReference type="InterPro" id="IPR005119">
    <property type="entry name" value="LysR_subst-bd"/>
</dbReference>
<dbReference type="SUPFAM" id="SSF46785">
    <property type="entry name" value="Winged helix' DNA-binding domain"/>
    <property type="match status" value="1"/>
</dbReference>
<dbReference type="CDD" id="cd08420">
    <property type="entry name" value="PBP2_CysL_like"/>
    <property type="match status" value="1"/>
</dbReference>
<dbReference type="PANTHER" id="PTHR30126:SF39">
    <property type="entry name" value="HTH-TYPE TRANSCRIPTIONAL REGULATOR CYSL"/>
    <property type="match status" value="1"/>
</dbReference>
<dbReference type="PRINTS" id="PR00039">
    <property type="entry name" value="HTHLYSR"/>
</dbReference>
<dbReference type="PANTHER" id="PTHR30126">
    <property type="entry name" value="HTH-TYPE TRANSCRIPTIONAL REGULATOR"/>
    <property type="match status" value="1"/>
</dbReference>
<evidence type="ECO:0000313" key="7">
    <source>
        <dbReference type="Proteomes" id="UP000712007"/>
    </source>
</evidence>
<dbReference type="Proteomes" id="UP000712007">
    <property type="component" value="Unassembled WGS sequence"/>
</dbReference>
<dbReference type="InterPro" id="IPR000847">
    <property type="entry name" value="LysR_HTH_N"/>
</dbReference>
<dbReference type="Pfam" id="PF03466">
    <property type="entry name" value="LysR_substrate"/>
    <property type="match status" value="1"/>
</dbReference>
<dbReference type="AlphaFoldDB" id="A0A940DLD3"/>